<evidence type="ECO:0000256" key="12">
    <source>
        <dbReference type="ARBA" id="ARBA00023204"/>
    </source>
</evidence>
<dbReference type="GO" id="GO:0032357">
    <property type="term" value="F:oxidized purine DNA binding"/>
    <property type="evidence" value="ECO:0007669"/>
    <property type="project" value="TreeGrafter"/>
</dbReference>
<evidence type="ECO:0000256" key="14">
    <source>
        <dbReference type="RuleBase" id="RU365096"/>
    </source>
</evidence>
<dbReference type="EMBL" id="DVFK01000058">
    <property type="protein sequence ID" value="HIQ67650.1"/>
    <property type="molecule type" value="Genomic_DNA"/>
</dbReference>
<dbReference type="SUPFAM" id="SSF55811">
    <property type="entry name" value="Nudix"/>
    <property type="match status" value="1"/>
</dbReference>
<dbReference type="GO" id="GO:0051539">
    <property type="term" value="F:4 iron, 4 sulfur cluster binding"/>
    <property type="evidence" value="ECO:0007669"/>
    <property type="project" value="UniProtKB-UniRule"/>
</dbReference>
<dbReference type="InterPro" id="IPR004036">
    <property type="entry name" value="Endonuclease-III-like_CS2"/>
</dbReference>
<dbReference type="GO" id="GO:0034039">
    <property type="term" value="F:8-oxo-7,8-dihydroguanine DNA N-glycosylase activity"/>
    <property type="evidence" value="ECO:0007669"/>
    <property type="project" value="TreeGrafter"/>
</dbReference>
<keyword evidence="8 14" id="KW-0227">DNA damage</keyword>
<dbReference type="Pfam" id="PF00730">
    <property type="entry name" value="HhH-GPD"/>
    <property type="match status" value="1"/>
</dbReference>
<dbReference type="InterPro" id="IPR003265">
    <property type="entry name" value="HhH-GPD_domain"/>
</dbReference>
<reference evidence="16" key="2">
    <citation type="journal article" date="2021" name="PeerJ">
        <title>Extensive microbial diversity within the chicken gut microbiome revealed by metagenomics and culture.</title>
        <authorList>
            <person name="Gilroy R."/>
            <person name="Ravi A."/>
            <person name="Getino M."/>
            <person name="Pursley I."/>
            <person name="Horton D.L."/>
            <person name="Alikhan N.F."/>
            <person name="Baker D."/>
            <person name="Gharbi K."/>
            <person name="Hall N."/>
            <person name="Watson M."/>
            <person name="Adriaenssens E.M."/>
            <person name="Foster-Nyarko E."/>
            <person name="Jarju S."/>
            <person name="Secka A."/>
            <person name="Antonio M."/>
            <person name="Oren A."/>
            <person name="Chaudhuri R.R."/>
            <person name="La Ragione R."/>
            <person name="Hildebrand F."/>
            <person name="Pallen M.J."/>
        </authorList>
    </citation>
    <scope>NUCLEOTIDE SEQUENCE</scope>
    <source>
        <strain evidence="16">13361</strain>
    </source>
</reference>
<name>A0A9D0Z498_9FIRM</name>
<dbReference type="SMART" id="SM00478">
    <property type="entry name" value="ENDO3c"/>
    <property type="match status" value="1"/>
</dbReference>
<evidence type="ECO:0000256" key="10">
    <source>
        <dbReference type="ARBA" id="ARBA00023004"/>
    </source>
</evidence>
<dbReference type="SUPFAM" id="SSF48150">
    <property type="entry name" value="DNA-glycosylase"/>
    <property type="match status" value="1"/>
</dbReference>
<evidence type="ECO:0000313" key="17">
    <source>
        <dbReference type="Proteomes" id="UP000886796"/>
    </source>
</evidence>
<sequence length="348" mass="39646">MADNRLAQLPQALLPWYEKNRRDLPWRKDRQAYHVWLSEIMLQQTRVEAVKGYYTRFLEALPSIEALANAPREQLYKLWEGLGYYSRVRNLQKAAQVLCAEYGGQMPGDYQKVRALPGIGPYTAGAICSIAFNLPTPAVDGNVLRVISRLENDATPIDLPACKKAVEEKLRRIYPAEAGDFTQALMELGATVCGPNREPDCVSCPCATFCRGRIEGTARELPVRLPKKERRSEDLTVFILRREGKYAVCRRGATGLLAGLWEFPNVPGKLTLPQEVKFLEDLGFGLRQVWRQVEKKHIFTHIQWNMQGFYAEVTGEGGDWIWLTPEEIEKGAALPTAFRQFWEEREDV</sequence>
<dbReference type="GO" id="GO:0006298">
    <property type="term" value="P:mismatch repair"/>
    <property type="evidence" value="ECO:0007669"/>
    <property type="project" value="TreeGrafter"/>
</dbReference>
<dbReference type="EC" id="3.2.2.31" evidence="4 14"/>
<keyword evidence="10 14" id="KW-0408">Iron</keyword>
<comment type="caution">
    <text evidence="16">The sequence shown here is derived from an EMBL/GenBank/DDBJ whole genome shotgun (WGS) entry which is preliminary data.</text>
</comment>
<keyword evidence="11" id="KW-0411">Iron-sulfur</keyword>
<keyword evidence="7" id="KW-0479">Metal-binding</keyword>
<dbReference type="InterPro" id="IPR023170">
    <property type="entry name" value="HhH_base_excis_C"/>
</dbReference>
<evidence type="ECO:0000256" key="2">
    <source>
        <dbReference type="ARBA" id="ARBA00002933"/>
    </source>
</evidence>
<dbReference type="GO" id="GO:0000701">
    <property type="term" value="F:purine-specific mismatch base pair DNA N-glycosylase activity"/>
    <property type="evidence" value="ECO:0007669"/>
    <property type="project" value="UniProtKB-EC"/>
</dbReference>
<dbReference type="InterPro" id="IPR044298">
    <property type="entry name" value="MIG/MutY"/>
</dbReference>
<comment type="similarity">
    <text evidence="3 14">Belongs to the Nth/MutY family.</text>
</comment>
<comment type="catalytic activity">
    <reaction evidence="1 14">
        <text>Hydrolyzes free adenine bases from 7,8-dihydro-8-oxoguanine:adenine mismatched double-stranded DNA, leaving an apurinic site.</text>
        <dbReference type="EC" id="3.2.2.31"/>
    </reaction>
</comment>
<dbReference type="Gene3D" id="1.10.1670.10">
    <property type="entry name" value="Helix-hairpin-Helix base-excision DNA repair enzymes (C-terminal)"/>
    <property type="match status" value="1"/>
</dbReference>
<evidence type="ECO:0000259" key="15">
    <source>
        <dbReference type="SMART" id="SM00478"/>
    </source>
</evidence>
<evidence type="ECO:0000256" key="8">
    <source>
        <dbReference type="ARBA" id="ARBA00022763"/>
    </source>
</evidence>
<dbReference type="FunFam" id="1.10.340.30:FF:000002">
    <property type="entry name" value="Adenine DNA glycosylase"/>
    <property type="match status" value="1"/>
</dbReference>
<dbReference type="GO" id="GO:0006284">
    <property type="term" value="P:base-excision repair"/>
    <property type="evidence" value="ECO:0007669"/>
    <property type="project" value="UniProtKB-UniRule"/>
</dbReference>
<dbReference type="PROSITE" id="PS01155">
    <property type="entry name" value="ENDONUCLEASE_III_2"/>
    <property type="match status" value="1"/>
</dbReference>
<evidence type="ECO:0000256" key="9">
    <source>
        <dbReference type="ARBA" id="ARBA00022801"/>
    </source>
</evidence>
<dbReference type="GO" id="GO:0046872">
    <property type="term" value="F:metal ion binding"/>
    <property type="evidence" value="ECO:0007669"/>
    <property type="project" value="UniProtKB-UniRule"/>
</dbReference>
<dbReference type="AlphaFoldDB" id="A0A9D0Z498"/>
<keyword evidence="9" id="KW-0378">Hydrolase</keyword>
<proteinExistence type="inferred from homology"/>
<dbReference type="PANTHER" id="PTHR42944:SF1">
    <property type="entry name" value="ADENINE DNA GLYCOSYLASE"/>
    <property type="match status" value="1"/>
</dbReference>
<dbReference type="Gene3D" id="3.90.79.10">
    <property type="entry name" value="Nucleoside Triphosphate Pyrophosphohydrolase"/>
    <property type="match status" value="1"/>
</dbReference>
<accession>A0A9D0Z498</accession>
<reference evidence="16" key="1">
    <citation type="submission" date="2020-10" db="EMBL/GenBank/DDBJ databases">
        <authorList>
            <person name="Gilroy R."/>
        </authorList>
    </citation>
    <scope>NUCLEOTIDE SEQUENCE</scope>
    <source>
        <strain evidence="16">13361</strain>
    </source>
</reference>
<keyword evidence="6" id="KW-0004">4Fe-4S</keyword>
<comment type="cofactor">
    <cofactor evidence="14">
        <name>[4Fe-4S] cluster</name>
        <dbReference type="ChEBI" id="CHEBI:49883"/>
    </cofactor>
    <text evidence="14">Binds 1 [4Fe-4S] cluster.</text>
</comment>
<organism evidence="16 17">
    <name type="scientific">Candidatus Faecousia excrementigallinarum</name>
    <dbReference type="NCBI Taxonomy" id="2840806"/>
    <lineage>
        <taxon>Bacteria</taxon>
        <taxon>Bacillati</taxon>
        <taxon>Bacillota</taxon>
        <taxon>Clostridia</taxon>
        <taxon>Eubacteriales</taxon>
        <taxon>Oscillospiraceae</taxon>
        <taxon>Faecousia</taxon>
    </lineage>
</organism>
<dbReference type="InterPro" id="IPR005760">
    <property type="entry name" value="A/G_AdeGlyc_MutY"/>
</dbReference>
<evidence type="ECO:0000256" key="1">
    <source>
        <dbReference type="ARBA" id="ARBA00000843"/>
    </source>
</evidence>
<dbReference type="InterPro" id="IPR029119">
    <property type="entry name" value="MutY_C"/>
</dbReference>
<evidence type="ECO:0000256" key="4">
    <source>
        <dbReference type="ARBA" id="ARBA00012045"/>
    </source>
</evidence>
<evidence type="ECO:0000256" key="6">
    <source>
        <dbReference type="ARBA" id="ARBA00022485"/>
    </source>
</evidence>
<dbReference type="CDD" id="cd00056">
    <property type="entry name" value="ENDO3c"/>
    <property type="match status" value="1"/>
</dbReference>
<dbReference type="InterPro" id="IPR015797">
    <property type="entry name" value="NUDIX_hydrolase-like_dom_sf"/>
</dbReference>
<dbReference type="GO" id="GO:0035485">
    <property type="term" value="F:adenine/guanine mispair binding"/>
    <property type="evidence" value="ECO:0007669"/>
    <property type="project" value="TreeGrafter"/>
</dbReference>
<gene>
    <name evidence="16" type="primary">mutY</name>
    <name evidence="16" type="ORF">IAB74_03965</name>
</gene>
<evidence type="ECO:0000256" key="13">
    <source>
        <dbReference type="ARBA" id="ARBA00023295"/>
    </source>
</evidence>
<keyword evidence="12" id="KW-0234">DNA repair</keyword>
<dbReference type="NCBIfam" id="TIGR01084">
    <property type="entry name" value="mutY"/>
    <property type="match status" value="1"/>
</dbReference>
<evidence type="ECO:0000256" key="11">
    <source>
        <dbReference type="ARBA" id="ARBA00023014"/>
    </source>
</evidence>
<protein>
    <recommendedName>
        <fullName evidence="5 14">Adenine DNA glycosylase</fullName>
        <ecNumber evidence="4 14">3.2.2.31</ecNumber>
    </recommendedName>
</protein>
<comment type="function">
    <text evidence="2">Adenine glycosylase active on G-A mispairs. MutY also corrects error-prone DNA synthesis past GO lesions which are due to the oxidatively damaged form of guanine: 7,8-dihydro-8-oxoguanine (8-oxo-dGTP).</text>
</comment>
<evidence type="ECO:0000313" key="16">
    <source>
        <dbReference type="EMBL" id="HIQ67650.1"/>
    </source>
</evidence>
<keyword evidence="13 14" id="KW-0326">Glycosidase</keyword>
<evidence type="ECO:0000256" key="5">
    <source>
        <dbReference type="ARBA" id="ARBA00022023"/>
    </source>
</evidence>
<evidence type="ECO:0000256" key="7">
    <source>
        <dbReference type="ARBA" id="ARBA00022723"/>
    </source>
</evidence>
<dbReference type="Pfam" id="PF14815">
    <property type="entry name" value="NUDIX_4"/>
    <property type="match status" value="1"/>
</dbReference>
<feature type="domain" description="HhH-GPD" evidence="15">
    <location>
        <begin position="41"/>
        <end position="191"/>
    </location>
</feature>
<dbReference type="Proteomes" id="UP000886796">
    <property type="component" value="Unassembled WGS sequence"/>
</dbReference>
<dbReference type="CDD" id="cd03431">
    <property type="entry name" value="NUDIX_DNA_Glycosylase_C-MutY"/>
    <property type="match status" value="1"/>
</dbReference>
<dbReference type="PANTHER" id="PTHR42944">
    <property type="entry name" value="ADENINE DNA GLYCOSYLASE"/>
    <property type="match status" value="1"/>
</dbReference>
<evidence type="ECO:0000256" key="3">
    <source>
        <dbReference type="ARBA" id="ARBA00008343"/>
    </source>
</evidence>
<dbReference type="Gene3D" id="1.10.340.30">
    <property type="entry name" value="Hypothetical protein, domain 2"/>
    <property type="match status" value="1"/>
</dbReference>
<dbReference type="InterPro" id="IPR011257">
    <property type="entry name" value="DNA_glycosylase"/>
</dbReference>